<organism evidence="1">
    <name type="scientific">Guillardia theta (strain CCMP2712)</name>
    <name type="common">Cryptophyte</name>
    <dbReference type="NCBI Taxonomy" id="905079"/>
    <lineage>
        <taxon>Eukaryota</taxon>
        <taxon>Cryptophyceae</taxon>
        <taxon>Pyrenomonadales</taxon>
        <taxon>Geminigeraceae</taxon>
        <taxon>Guillardia</taxon>
    </lineage>
</organism>
<dbReference type="Proteomes" id="UP000011087">
    <property type="component" value="Unassembled WGS sequence"/>
</dbReference>
<reference evidence="3" key="2">
    <citation type="submission" date="2012-11" db="EMBL/GenBank/DDBJ databases">
        <authorList>
            <person name="Kuo A."/>
            <person name="Curtis B.A."/>
            <person name="Tanifuji G."/>
            <person name="Burki F."/>
            <person name="Gruber A."/>
            <person name="Irimia M."/>
            <person name="Maruyama S."/>
            <person name="Arias M.C."/>
            <person name="Ball S.G."/>
            <person name="Gile G.H."/>
            <person name="Hirakawa Y."/>
            <person name="Hopkins J.F."/>
            <person name="Rensing S.A."/>
            <person name="Schmutz J."/>
            <person name="Symeonidi A."/>
            <person name="Elias M."/>
            <person name="Eveleigh R.J."/>
            <person name="Herman E.K."/>
            <person name="Klute M.J."/>
            <person name="Nakayama T."/>
            <person name="Obornik M."/>
            <person name="Reyes-Prieto A."/>
            <person name="Armbrust E.V."/>
            <person name="Aves S.J."/>
            <person name="Beiko R.G."/>
            <person name="Coutinho P."/>
            <person name="Dacks J.B."/>
            <person name="Durnford D.G."/>
            <person name="Fast N.M."/>
            <person name="Green B.R."/>
            <person name="Grisdale C."/>
            <person name="Hempe F."/>
            <person name="Henrissat B."/>
            <person name="Hoppner M.P."/>
            <person name="Ishida K.-I."/>
            <person name="Kim E."/>
            <person name="Koreny L."/>
            <person name="Kroth P.G."/>
            <person name="Liu Y."/>
            <person name="Malik S.-B."/>
            <person name="Maier U.G."/>
            <person name="McRose D."/>
            <person name="Mock T."/>
            <person name="Neilson J.A."/>
            <person name="Onodera N.T."/>
            <person name="Poole A.M."/>
            <person name="Pritham E.J."/>
            <person name="Richards T.A."/>
            <person name="Rocap G."/>
            <person name="Roy S.W."/>
            <person name="Sarai C."/>
            <person name="Schaack S."/>
            <person name="Shirato S."/>
            <person name="Slamovits C.H."/>
            <person name="Spencer D.F."/>
            <person name="Suzuki S."/>
            <person name="Worden A.Z."/>
            <person name="Zauner S."/>
            <person name="Barry K."/>
            <person name="Bell C."/>
            <person name="Bharti A.K."/>
            <person name="Crow J.A."/>
            <person name="Grimwood J."/>
            <person name="Kramer R."/>
            <person name="Lindquist E."/>
            <person name="Lucas S."/>
            <person name="Salamov A."/>
            <person name="McFadden G.I."/>
            <person name="Lane C.E."/>
            <person name="Keeling P.J."/>
            <person name="Gray M.W."/>
            <person name="Grigoriev I.V."/>
            <person name="Archibald J.M."/>
        </authorList>
    </citation>
    <scope>NUCLEOTIDE SEQUENCE</scope>
    <source>
        <strain evidence="3">CCMP2712</strain>
    </source>
</reference>
<dbReference type="GeneID" id="17309329"/>
<sequence>MSYVSCKQKNPAKSKITHPNIADLYFYDELKRTGVIKDVVRSLRKSKLMRIKPVVQSHPPPSNPRIQKRHSVAIMASNEMDPSKSAERSKMLKRRSCVYCPVGSSNRRSSLQSYINPLKKPTGVTYIPPRPSPSNIQRVSQQRSWRVSSPRTLIANCSFSPLMFTDAAYLLLDMK</sequence>
<protein>
    <submittedName>
        <fullName evidence="1 2">Uncharacterized protein</fullName>
    </submittedName>
</protein>
<evidence type="ECO:0000313" key="2">
    <source>
        <dbReference type="EnsemblProtists" id="EKX52556"/>
    </source>
</evidence>
<accession>L1JVE3</accession>
<evidence type="ECO:0000313" key="3">
    <source>
        <dbReference type="Proteomes" id="UP000011087"/>
    </source>
</evidence>
<dbReference type="EnsemblProtists" id="EKX52556">
    <property type="protein sequence ID" value="EKX52556"/>
    <property type="gene ID" value="GUITHDRAFT_101724"/>
</dbReference>
<name>L1JVE3_GUITC</name>
<proteinExistence type="predicted"/>
<reference evidence="1 3" key="1">
    <citation type="journal article" date="2012" name="Nature">
        <title>Algal genomes reveal evolutionary mosaicism and the fate of nucleomorphs.</title>
        <authorList>
            <consortium name="DOE Joint Genome Institute"/>
            <person name="Curtis B.A."/>
            <person name="Tanifuji G."/>
            <person name="Burki F."/>
            <person name="Gruber A."/>
            <person name="Irimia M."/>
            <person name="Maruyama S."/>
            <person name="Arias M.C."/>
            <person name="Ball S.G."/>
            <person name="Gile G.H."/>
            <person name="Hirakawa Y."/>
            <person name="Hopkins J.F."/>
            <person name="Kuo A."/>
            <person name="Rensing S.A."/>
            <person name="Schmutz J."/>
            <person name="Symeonidi A."/>
            <person name="Elias M."/>
            <person name="Eveleigh R.J."/>
            <person name="Herman E.K."/>
            <person name="Klute M.J."/>
            <person name="Nakayama T."/>
            <person name="Obornik M."/>
            <person name="Reyes-Prieto A."/>
            <person name="Armbrust E.V."/>
            <person name="Aves S.J."/>
            <person name="Beiko R.G."/>
            <person name="Coutinho P."/>
            <person name="Dacks J.B."/>
            <person name="Durnford D.G."/>
            <person name="Fast N.M."/>
            <person name="Green B.R."/>
            <person name="Grisdale C.J."/>
            <person name="Hempel F."/>
            <person name="Henrissat B."/>
            <person name="Hoppner M.P."/>
            <person name="Ishida K."/>
            <person name="Kim E."/>
            <person name="Koreny L."/>
            <person name="Kroth P.G."/>
            <person name="Liu Y."/>
            <person name="Malik S.B."/>
            <person name="Maier U.G."/>
            <person name="McRose D."/>
            <person name="Mock T."/>
            <person name="Neilson J.A."/>
            <person name="Onodera N.T."/>
            <person name="Poole A.M."/>
            <person name="Pritham E.J."/>
            <person name="Richards T.A."/>
            <person name="Rocap G."/>
            <person name="Roy S.W."/>
            <person name="Sarai C."/>
            <person name="Schaack S."/>
            <person name="Shirato S."/>
            <person name="Slamovits C.H."/>
            <person name="Spencer D.F."/>
            <person name="Suzuki S."/>
            <person name="Worden A.Z."/>
            <person name="Zauner S."/>
            <person name="Barry K."/>
            <person name="Bell C."/>
            <person name="Bharti A.K."/>
            <person name="Crow J.A."/>
            <person name="Grimwood J."/>
            <person name="Kramer R."/>
            <person name="Lindquist E."/>
            <person name="Lucas S."/>
            <person name="Salamov A."/>
            <person name="McFadden G.I."/>
            <person name="Lane C.E."/>
            <person name="Keeling P.J."/>
            <person name="Gray M.W."/>
            <person name="Grigoriev I.V."/>
            <person name="Archibald J.M."/>
        </authorList>
    </citation>
    <scope>NUCLEOTIDE SEQUENCE</scope>
    <source>
        <strain evidence="1 3">CCMP2712</strain>
    </source>
</reference>
<dbReference type="HOGENOM" id="CLU_1535405_0_0_1"/>
<evidence type="ECO:0000313" key="1">
    <source>
        <dbReference type="EMBL" id="EKX52556.1"/>
    </source>
</evidence>
<dbReference type="AlphaFoldDB" id="L1JVE3"/>
<dbReference type="RefSeq" id="XP_005839536.1">
    <property type="nucleotide sequence ID" value="XM_005839479.1"/>
</dbReference>
<dbReference type="EMBL" id="JH992972">
    <property type="protein sequence ID" value="EKX52556.1"/>
    <property type="molecule type" value="Genomic_DNA"/>
</dbReference>
<reference evidence="2" key="3">
    <citation type="submission" date="2015-06" db="UniProtKB">
        <authorList>
            <consortium name="EnsemblProtists"/>
        </authorList>
    </citation>
    <scope>IDENTIFICATION</scope>
</reference>
<dbReference type="KEGG" id="gtt:GUITHDRAFT_101724"/>
<dbReference type="PaxDb" id="55529-EKX52556"/>
<gene>
    <name evidence="1" type="ORF">GUITHDRAFT_101724</name>
</gene>
<keyword evidence="3" id="KW-1185">Reference proteome</keyword>